<name>A0AAD7SIW9_9TELE</name>
<sequence>MSVSQHLGRDFAGGSLAEERWPAAGSVPGAPFFCGSTWPGANLCQACQAYGAGSGAGSERDRQPRVGDDTERDPEPYAWLGLEGVDYPSRDEGETLLDVTREDEAT</sequence>
<feature type="compositionally biased region" description="Basic and acidic residues" evidence="1">
    <location>
        <begin position="58"/>
        <end position="75"/>
    </location>
</feature>
<organism evidence="2 3">
    <name type="scientific">Aldrovandia affinis</name>
    <dbReference type="NCBI Taxonomy" id="143900"/>
    <lineage>
        <taxon>Eukaryota</taxon>
        <taxon>Metazoa</taxon>
        <taxon>Chordata</taxon>
        <taxon>Craniata</taxon>
        <taxon>Vertebrata</taxon>
        <taxon>Euteleostomi</taxon>
        <taxon>Actinopterygii</taxon>
        <taxon>Neopterygii</taxon>
        <taxon>Teleostei</taxon>
        <taxon>Notacanthiformes</taxon>
        <taxon>Halosauridae</taxon>
        <taxon>Aldrovandia</taxon>
    </lineage>
</organism>
<evidence type="ECO:0000313" key="2">
    <source>
        <dbReference type="EMBL" id="KAJ8403374.1"/>
    </source>
</evidence>
<dbReference type="AlphaFoldDB" id="A0AAD7SIW9"/>
<evidence type="ECO:0000256" key="1">
    <source>
        <dbReference type="SAM" id="MobiDB-lite"/>
    </source>
</evidence>
<dbReference type="Proteomes" id="UP001221898">
    <property type="component" value="Unassembled WGS sequence"/>
</dbReference>
<accession>A0AAD7SIW9</accession>
<feature type="compositionally biased region" description="Basic and acidic residues" evidence="1">
    <location>
        <begin position="88"/>
        <end position="106"/>
    </location>
</feature>
<proteinExistence type="predicted"/>
<protein>
    <submittedName>
        <fullName evidence="2">Uncharacterized protein</fullName>
    </submittedName>
</protein>
<evidence type="ECO:0000313" key="3">
    <source>
        <dbReference type="Proteomes" id="UP001221898"/>
    </source>
</evidence>
<comment type="caution">
    <text evidence="2">The sequence shown here is derived from an EMBL/GenBank/DDBJ whole genome shotgun (WGS) entry which is preliminary data.</text>
</comment>
<feature type="region of interest" description="Disordered" evidence="1">
    <location>
        <begin position="52"/>
        <end position="106"/>
    </location>
</feature>
<gene>
    <name evidence="2" type="ORF">AAFF_G00351460</name>
</gene>
<reference evidence="2" key="1">
    <citation type="journal article" date="2023" name="Science">
        <title>Genome structures resolve the early diversification of teleost fishes.</title>
        <authorList>
            <person name="Parey E."/>
            <person name="Louis A."/>
            <person name="Montfort J."/>
            <person name="Bouchez O."/>
            <person name="Roques C."/>
            <person name="Iampietro C."/>
            <person name="Lluch J."/>
            <person name="Castinel A."/>
            <person name="Donnadieu C."/>
            <person name="Desvignes T."/>
            <person name="Floi Bucao C."/>
            <person name="Jouanno E."/>
            <person name="Wen M."/>
            <person name="Mejri S."/>
            <person name="Dirks R."/>
            <person name="Jansen H."/>
            <person name="Henkel C."/>
            <person name="Chen W.J."/>
            <person name="Zahm M."/>
            <person name="Cabau C."/>
            <person name="Klopp C."/>
            <person name="Thompson A.W."/>
            <person name="Robinson-Rechavi M."/>
            <person name="Braasch I."/>
            <person name="Lecointre G."/>
            <person name="Bobe J."/>
            <person name="Postlethwait J.H."/>
            <person name="Berthelot C."/>
            <person name="Roest Crollius H."/>
            <person name="Guiguen Y."/>
        </authorList>
    </citation>
    <scope>NUCLEOTIDE SEQUENCE</scope>
    <source>
        <strain evidence="2">NC1722</strain>
    </source>
</reference>
<dbReference type="EMBL" id="JAINUG010000058">
    <property type="protein sequence ID" value="KAJ8403374.1"/>
    <property type="molecule type" value="Genomic_DNA"/>
</dbReference>
<keyword evidence="3" id="KW-1185">Reference proteome</keyword>